<keyword evidence="3" id="KW-0645">Protease</keyword>
<dbReference type="RefSeq" id="WP_343861602.1">
    <property type="nucleotide sequence ID" value="NZ_BAAACX010000009.1"/>
</dbReference>
<dbReference type="EMBL" id="BAAACX010000009">
    <property type="protein sequence ID" value="GAA0393628.1"/>
    <property type="molecule type" value="Genomic_DNA"/>
</dbReference>
<keyword evidence="3" id="KW-0378">Hydrolase</keyword>
<dbReference type="Proteomes" id="UP001500340">
    <property type="component" value="Unassembled WGS sequence"/>
</dbReference>
<feature type="domain" description="CAAX prenyl protease 2/Lysostaphin resistance protein A-like" evidence="2">
    <location>
        <begin position="95"/>
        <end position="192"/>
    </location>
</feature>
<feature type="transmembrane region" description="Helical" evidence="1">
    <location>
        <begin position="179"/>
        <end position="199"/>
    </location>
</feature>
<proteinExistence type="predicted"/>
<protein>
    <submittedName>
        <fullName evidence="3">CPBP family intramembrane metalloprotease</fullName>
    </submittedName>
</protein>
<keyword evidence="4" id="KW-1185">Reference proteome</keyword>
<feature type="transmembrane region" description="Helical" evidence="1">
    <location>
        <begin position="119"/>
        <end position="136"/>
    </location>
</feature>
<keyword evidence="1" id="KW-0472">Membrane</keyword>
<reference evidence="4" key="1">
    <citation type="journal article" date="2019" name="Int. J. Syst. Evol. Microbiol.">
        <title>The Global Catalogue of Microorganisms (GCM) 10K type strain sequencing project: providing services to taxonomists for standard genome sequencing and annotation.</title>
        <authorList>
            <consortium name="The Broad Institute Genomics Platform"/>
            <consortium name="The Broad Institute Genome Sequencing Center for Infectious Disease"/>
            <person name="Wu L."/>
            <person name="Ma J."/>
        </authorList>
    </citation>
    <scope>NUCLEOTIDE SEQUENCE [LARGE SCALE GENOMIC DNA]</scope>
    <source>
        <strain evidence="4">JCM 12774</strain>
    </source>
</reference>
<feature type="transmembrane region" description="Helical" evidence="1">
    <location>
        <begin position="50"/>
        <end position="73"/>
    </location>
</feature>
<name>A0ABP3I860_9BACL</name>
<evidence type="ECO:0000313" key="3">
    <source>
        <dbReference type="EMBL" id="GAA0393628.1"/>
    </source>
</evidence>
<dbReference type="GO" id="GO:0008237">
    <property type="term" value="F:metallopeptidase activity"/>
    <property type="evidence" value="ECO:0007669"/>
    <property type="project" value="UniProtKB-KW"/>
</dbReference>
<feature type="transmembrane region" description="Helical" evidence="1">
    <location>
        <begin position="6"/>
        <end position="27"/>
    </location>
</feature>
<keyword evidence="1" id="KW-1133">Transmembrane helix</keyword>
<organism evidence="3 4">
    <name type="scientific">Paenibacillus motobuensis</name>
    <dbReference type="NCBI Taxonomy" id="295324"/>
    <lineage>
        <taxon>Bacteria</taxon>
        <taxon>Bacillati</taxon>
        <taxon>Bacillota</taxon>
        <taxon>Bacilli</taxon>
        <taxon>Bacillales</taxon>
        <taxon>Paenibacillaceae</taxon>
        <taxon>Paenibacillus</taxon>
    </lineage>
</organism>
<evidence type="ECO:0000256" key="1">
    <source>
        <dbReference type="SAM" id="Phobius"/>
    </source>
</evidence>
<keyword evidence="3" id="KW-0482">Metalloprotease</keyword>
<evidence type="ECO:0000259" key="2">
    <source>
        <dbReference type="Pfam" id="PF02517"/>
    </source>
</evidence>
<dbReference type="Pfam" id="PF02517">
    <property type="entry name" value="Rce1-like"/>
    <property type="match status" value="1"/>
</dbReference>
<feature type="transmembrane region" description="Helical" evidence="1">
    <location>
        <begin position="142"/>
        <end position="167"/>
    </location>
</feature>
<feature type="transmembrane region" description="Helical" evidence="1">
    <location>
        <begin position="79"/>
        <end position="98"/>
    </location>
</feature>
<sequence length="202" mass="21975">MTKNILISSMAQVILIIILALVCWLIFGKKRQPFLSWIGVIKPEVSRKRLFIGLFLSGFILFSAVGWLVFVYFTSPSDVAASQFYGVGISGIGAALLYSFVQTGLSEEILFRGLIGKRCIAVFGFGVGNSIQSVLFGCLHGLMFLALAGAANAVIITIFTALIGWVMGYMNEKLSGGSILPSWLLHGLANLFSTLIMMFQLF</sequence>
<keyword evidence="1" id="KW-0812">Transmembrane</keyword>
<dbReference type="InterPro" id="IPR003675">
    <property type="entry name" value="Rce1/LyrA-like_dom"/>
</dbReference>
<comment type="caution">
    <text evidence="3">The sequence shown here is derived from an EMBL/GenBank/DDBJ whole genome shotgun (WGS) entry which is preliminary data.</text>
</comment>
<gene>
    <name evidence="3" type="ORF">GCM10008933_25570</name>
</gene>
<evidence type="ECO:0000313" key="4">
    <source>
        <dbReference type="Proteomes" id="UP001500340"/>
    </source>
</evidence>
<accession>A0ABP3I860</accession>